<evidence type="ECO:0000256" key="1">
    <source>
        <dbReference type="ARBA" id="ARBA00022670"/>
    </source>
</evidence>
<dbReference type="InterPro" id="IPR024079">
    <property type="entry name" value="MetalloPept_cat_dom_sf"/>
</dbReference>
<dbReference type="GO" id="GO:0006508">
    <property type="term" value="P:proteolysis"/>
    <property type="evidence" value="ECO:0007669"/>
    <property type="project" value="UniProtKB-KW"/>
</dbReference>
<keyword evidence="5" id="KW-1133">Transmembrane helix</keyword>
<gene>
    <name evidence="7" type="ORF">FKV42_01150</name>
</gene>
<dbReference type="Gene3D" id="3.40.390.10">
    <property type="entry name" value="Collagenase (Catalytic Domain)"/>
    <property type="match status" value="1"/>
</dbReference>
<dbReference type="SUPFAM" id="SSF55486">
    <property type="entry name" value="Metalloproteases ('zincins'), catalytic domain"/>
    <property type="match status" value="1"/>
</dbReference>
<keyword evidence="5" id="KW-0472">Membrane</keyword>
<keyword evidence="3" id="KW-0378">Hydrolase</keyword>
<evidence type="ECO:0000256" key="3">
    <source>
        <dbReference type="ARBA" id="ARBA00022801"/>
    </source>
</evidence>
<evidence type="ECO:0000313" key="7">
    <source>
        <dbReference type="EMBL" id="TQD28501.1"/>
    </source>
</evidence>
<dbReference type="AlphaFoldDB" id="A0A7Z8P5J0"/>
<dbReference type="EMBL" id="VIAQ01000006">
    <property type="protein sequence ID" value="TQD28501.1"/>
    <property type="molecule type" value="Genomic_DNA"/>
</dbReference>
<dbReference type="GO" id="GO:0031012">
    <property type="term" value="C:extracellular matrix"/>
    <property type="evidence" value="ECO:0007669"/>
    <property type="project" value="InterPro"/>
</dbReference>
<proteinExistence type="predicted"/>
<evidence type="ECO:0000256" key="4">
    <source>
        <dbReference type="ARBA" id="ARBA00022833"/>
    </source>
</evidence>
<keyword evidence="8" id="KW-1185">Reference proteome</keyword>
<organism evidence="7 8">
    <name type="scientific">Methanolobus vulcani</name>
    <dbReference type="NCBI Taxonomy" id="38026"/>
    <lineage>
        <taxon>Archaea</taxon>
        <taxon>Methanobacteriati</taxon>
        <taxon>Methanobacteriota</taxon>
        <taxon>Stenosarchaea group</taxon>
        <taxon>Methanomicrobia</taxon>
        <taxon>Methanosarcinales</taxon>
        <taxon>Methanosarcinaceae</taxon>
        <taxon>Methanolobus</taxon>
    </lineage>
</organism>
<dbReference type="GO" id="GO:0004222">
    <property type="term" value="F:metalloendopeptidase activity"/>
    <property type="evidence" value="ECO:0007669"/>
    <property type="project" value="InterPro"/>
</dbReference>
<dbReference type="OrthoDB" id="9634at2157"/>
<keyword evidence="1 7" id="KW-0645">Protease</keyword>
<dbReference type="InterPro" id="IPR021190">
    <property type="entry name" value="Pept_M10A"/>
</dbReference>
<evidence type="ECO:0000256" key="5">
    <source>
        <dbReference type="SAM" id="Phobius"/>
    </source>
</evidence>
<comment type="caution">
    <text evidence="7">The sequence shown here is derived from an EMBL/GenBank/DDBJ whole genome shotgun (WGS) entry which is preliminary data.</text>
</comment>
<dbReference type="PRINTS" id="PR00138">
    <property type="entry name" value="MATRIXIN"/>
</dbReference>
<feature type="transmembrane region" description="Helical" evidence="5">
    <location>
        <begin position="173"/>
        <end position="194"/>
    </location>
</feature>
<dbReference type="GO" id="GO:0008270">
    <property type="term" value="F:zinc ion binding"/>
    <property type="evidence" value="ECO:0007669"/>
    <property type="project" value="InterPro"/>
</dbReference>
<evidence type="ECO:0000256" key="2">
    <source>
        <dbReference type="ARBA" id="ARBA00022723"/>
    </source>
</evidence>
<name>A0A7Z8P5J0_9EURY</name>
<feature type="domain" description="Peptidase metallopeptidase" evidence="6">
    <location>
        <begin position="12"/>
        <end position="170"/>
    </location>
</feature>
<dbReference type="SMART" id="SM00235">
    <property type="entry name" value="ZnMc"/>
    <property type="match status" value="1"/>
</dbReference>
<dbReference type="Pfam" id="PF00413">
    <property type="entry name" value="Peptidase_M10"/>
    <property type="match status" value="1"/>
</dbReference>
<dbReference type="InterPro" id="IPR001818">
    <property type="entry name" value="Pept_M10_metallopeptidase"/>
</dbReference>
<accession>A0A7Z8P5J0</accession>
<sequence>MRHTDYNEPAIVSQPWDHSPITVYIDDTDVPEHYSPSYREDVLNALMYWESGGNGQLEFQPEFQVVEVDNADILIMWVDNLEKDAGTANGIAGFTRPYIVNDQFERVDIVLETGNYEGYAWRQYGDSIMEDIAAHELGHALGLGHSNDRSDIMYPKYDRRENLNPLLFNSTRYVLLTLLIGAVLIITYHGTGWLQYRKQRKKLEDDVFSSPDKEEK</sequence>
<evidence type="ECO:0000313" key="8">
    <source>
        <dbReference type="Proteomes" id="UP000319335"/>
    </source>
</evidence>
<reference evidence="7 8" key="1">
    <citation type="submission" date="2019-06" db="EMBL/GenBank/DDBJ databases">
        <title>Draft genome sequence of Methanolobus vulcani B1d.</title>
        <authorList>
            <person name="Creighbaum A.J."/>
            <person name="Ticak T."/>
            <person name="Hariraju D."/>
            <person name="Arivett B.A."/>
            <person name="Ferguson D.J.Jr."/>
        </authorList>
    </citation>
    <scope>NUCLEOTIDE SEQUENCE [LARGE SCALE GENOMIC DNA]</scope>
    <source>
        <strain evidence="7 8">B1d</strain>
    </source>
</reference>
<keyword evidence="7" id="KW-0482">Metalloprotease</keyword>
<keyword evidence="4" id="KW-0862">Zinc</keyword>
<protein>
    <submittedName>
        <fullName evidence="7">Matrixin family metalloprotease</fullName>
    </submittedName>
</protein>
<dbReference type="InterPro" id="IPR006026">
    <property type="entry name" value="Peptidase_Metallo"/>
</dbReference>
<keyword evidence="2" id="KW-0479">Metal-binding</keyword>
<dbReference type="Proteomes" id="UP000319335">
    <property type="component" value="Unassembled WGS sequence"/>
</dbReference>
<dbReference type="CDD" id="cd04279">
    <property type="entry name" value="ZnMc_MMP_like_1"/>
    <property type="match status" value="1"/>
</dbReference>
<keyword evidence="5" id="KW-0812">Transmembrane</keyword>
<evidence type="ECO:0000259" key="6">
    <source>
        <dbReference type="SMART" id="SM00235"/>
    </source>
</evidence>